<evidence type="ECO:0000313" key="2">
    <source>
        <dbReference type="Proteomes" id="UP000046393"/>
    </source>
</evidence>
<dbReference type="AlphaFoldDB" id="A0A0N5AEV6"/>
<organism evidence="2 3">
    <name type="scientific">Syphacia muris</name>
    <dbReference type="NCBI Taxonomy" id="451379"/>
    <lineage>
        <taxon>Eukaryota</taxon>
        <taxon>Metazoa</taxon>
        <taxon>Ecdysozoa</taxon>
        <taxon>Nematoda</taxon>
        <taxon>Chromadorea</taxon>
        <taxon>Rhabditida</taxon>
        <taxon>Spirurina</taxon>
        <taxon>Oxyuridomorpha</taxon>
        <taxon>Oxyuroidea</taxon>
        <taxon>Oxyuridae</taxon>
        <taxon>Syphacia</taxon>
    </lineage>
</organism>
<accession>A0A0N5AEV6</accession>
<feature type="region of interest" description="Disordered" evidence="1">
    <location>
        <begin position="1"/>
        <end position="33"/>
    </location>
</feature>
<sequence>MDSSSKESPTKSGRRRTSSCLVGDDKEAPNSRERHFSFSGLVKHSSTVDDALKRDSKYLTDGDGYQKEKYVRTVASEEKKVGGNQDMGVDLDSEMRRQNRILHNEVDSNVSDGFEKRDYISKT</sequence>
<protein>
    <submittedName>
        <fullName evidence="3">Ovule protein</fullName>
    </submittedName>
</protein>
<feature type="compositionally biased region" description="Basic and acidic residues" evidence="1">
    <location>
        <begin position="23"/>
        <end position="33"/>
    </location>
</feature>
<proteinExistence type="predicted"/>
<dbReference type="Proteomes" id="UP000046393">
    <property type="component" value="Unplaced"/>
</dbReference>
<evidence type="ECO:0000256" key="1">
    <source>
        <dbReference type="SAM" id="MobiDB-lite"/>
    </source>
</evidence>
<name>A0A0N5AEV6_9BILA</name>
<reference evidence="3" key="1">
    <citation type="submission" date="2017-02" db="UniProtKB">
        <authorList>
            <consortium name="WormBaseParasite"/>
        </authorList>
    </citation>
    <scope>IDENTIFICATION</scope>
</reference>
<dbReference type="WBParaSite" id="SMUV_0000278001-mRNA-1">
    <property type="protein sequence ID" value="SMUV_0000278001-mRNA-1"/>
    <property type="gene ID" value="SMUV_0000278001"/>
</dbReference>
<evidence type="ECO:0000313" key="3">
    <source>
        <dbReference type="WBParaSite" id="SMUV_0000278001-mRNA-1"/>
    </source>
</evidence>
<keyword evidence="2" id="KW-1185">Reference proteome</keyword>